<sequence>MLKQLLFYAIVIAVIGAAVLTAMGKIPFLGHLPGDCTFSHANMRIRVPFTTMALFFIVLIAVYKIFSRKE</sequence>
<dbReference type="InterPro" id="IPR021320">
    <property type="entry name" value="DUF2905"/>
</dbReference>
<keyword evidence="1" id="KW-1133">Transmembrane helix</keyword>
<accession>A0A1F7F5T6</accession>
<feature type="transmembrane region" description="Helical" evidence="1">
    <location>
        <begin position="5"/>
        <end position="26"/>
    </location>
</feature>
<dbReference type="AlphaFoldDB" id="A0A1F7F5T6"/>
<evidence type="ECO:0000313" key="3">
    <source>
        <dbReference type="Proteomes" id="UP000179243"/>
    </source>
</evidence>
<dbReference type="PANTHER" id="PTHR36443:SF1">
    <property type="entry name" value="BSR5223 PROTEIN"/>
    <property type="match status" value="1"/>
</dbReference>
<dbReference type="Proteomes" id="UP000179243">
    <property type="component" value="Unassembled WGS sequence"/>
</dbReference>
<dbReference type="PANTHER" id="PTHR36443">
    <property type="entry name" value="BSR5223 PROTEIN"/>
    <property type="match status" value="1"/>
</dbReference>
<keyword evidence="1" id="KW-0812">Transmembrane</keyword>
<evidence type="ECO:0000313" key="2">
    <source>
        <dbReference type="EMBL" id="OGK01948.1"/>
    </source>
</evidence>
<dbReference type="EMBL" id="MFYX01000115">
    <property type="protein sequence ID" value="OGK01948.1"/>
    <property type="molecule type" value="Genomic_DNA"/>
</dbReference>
<evidence type="ECO:0000256" key="1">
    <source>
        <dbReference type="SAM" id="Phobius"/>
    </source>
</evidence>
<protein>
    <recommendedName>
        <fullName evidence="4">DUF2905 domain-containing protein</fullName>
    </recommendedName>
</protein>
<reference evidence="2 3" key="1">
    <citation type="journal article" date="2016" name="Nat. Commun.">
        <title>Thousands of microbial genomes shed light on interconnected biogeochemical processes in an aquifer system.</title>
        <authorList>
            <person name="Anantharaman K."/>
            <person name="Brown C.T."/>
            <person name="Hug L.A."/>
            <person name="Sharon I."/>
            <person name="Castelle C.J."/>
            <person name="Probst A.J."/>
            <person name="Thomas B.C."/>
            <person name="Singh A."/>
            <person name="Wilkins M.J."/>
            <person name="Karaoz U."/>
            <person name="Brodie E.L."/>
            <person name="Williams K.H."/>
            <person name="Hubbard S.S."/>
            <person name="Banfield J.F."/>
        </authorList>
    </citation>
    <scope>NUCLEOTIDE SEQUENCE [LARGE SCALE GENOMIC DNA]</scope>
</reference>
<gene>
    <name evidence="2" type="ORF">A2519_17615</name>
</gene>
<evidence type="ECO:0008006" key="4">
    <source>
        <dbReference type="Google" id="ProtNLM"/>
    </source>
</evidence>
<dbReference type="Pfam" id="PF11146">
    <property type="entry name" value="DUF2905"/>
    <property type="match status" value="1"/>
</dbReference>
<organism evidence="2 3">
    <name type="scientific">Candidatus Raymondbacteria bacterium RIFOXYD12_FULL_49_13</name>
    <dbReference type="NCBI Taxonomy" id="1817890"/>
    <lineage>
        <taxon>Bacteria</taxon>
        <taxon>Raymondiibacteriota</taxon>
    </lineage>
</organism>
<proteinExistence type="predicted"/>
<name>A0A1F7F5T6_UNCRA</name>
<keyword evidence="1" id="KW-0472">Membrane</keyword>
<feature type="transmembrane region" description="Helical" evidence="1">
    <location>
        <begin position="46"/>
        <end position="66"/>
    </location>
</feature>
<comment type="caution">
    <text evidence="2">The sequence shown here is derived from an EMBL/GenBank/DDBJ whole genome shotgun (WGS) entry which is preliminary data.</text>
</comment>